<protein>
    <recommendedName>
        <fullName evidence="3">Transposase</fullName>
    </recommendedName>
</protein>
<keyword evidence="2" id="KW-1185">Reference proteome</keyword>
<sequence length="116" mass="13449">MPNAIVQASAEGMPKFDRATIIAEAWSIYRRDTRMSRPTFAKDRRKLFARCLRTAWAWAKQRITDSLKTLQQRAAERVETLTVELMRIDARPWKMATLADRRTIEAEIDALRGAIQ</sequence>
<organism evidence="1 2">
    <name type="scientific">Rhizobium calliandrae</name>
    <dbReference type="NCBI Taxonomy" id="1312182"/>
    <lineage>
        <taxon>Bacteria</taxon>
        <taxon>Pseudomonadati</taxon>
        <taxon>Pseudomonadota</taxon>
        <taxon>Alphaproteobacteria</taxon>
        <taxon>Hyphomicrobiales</taxon>
        <taxon>Rhizobiaceae</taxon>
        <taxon>Rhizobium/Agrobacterium group</taxon>
        <taxon>Rhizobium</taxon>
    </lineage>
</organism>
<proteinExistence type="predicted"/>
<dbReference type="EMBL" id="JARFYN010000111">
    <property type="protein sequence ID" value="MDL2410801.1"/>
    <property type="molecule type" value="Genomic_DNA"/>
</dbReference>
<dbReference type="Proteomes" id="UP001172630">
    <property type="component" value="Unassembled WGS sequence"/>
</dbReference>
<evidence type="ECO:0000313" key="1">
    <source>
        <dbReference type="EMBL" id="MDL2410801.1"/>
    </source>
</evidence>
<name>A0ABT7KQQ8_9HYPH</name>
<evidence type="ECO:0000313" key="2">
    <source>
        <dbReference type="Proteomes" id="UP001172630"/>
    </source>
</evidence>
<gene>
    <name evidence="1" type="ORF">PY650_35730</name>
</gene>
<evidence type="ECO:0008006" key="3">
    <source>
        <dbReference type="Google" id="ProtNLM"/>
    </source>
</evidence>
<reference evidence="1" key="1">
    <citation type="submission" date="2023-06" db="EMBL/GenBank/DDBJ databases">
        <title>Phylogenetic Diversity of Rhizobium strains.</title>
        <authorList>
            <person name="Moura F.T."/>
            <person name="Helene L.C.F."/>
            <person name="Hungria M."/>
        </authorList>
    </citation>
    <scope>NUCLEOTIDE SEQUENCE</scope>
    <source>
        <strain evidence="1">CCGE524</strain>
    </source>
</reference>
<comment type="caution">
    <text evidence="1">The sequence shown here is derived from an EMBL/GenBank/DDBJ whole genome shotgun (WGS) entry which is preliminary data.</text>
</comment>
<dbReference type="RefSeq" id="WP_285884787.1">
    <property type="nucleotide sequence ID" value="NZ_JARFYN010000111.1"/>
</dbReference>
<accession>A0ABT7KQQ8</accession>